<dbReference type="PANTHER" id="PTHR45586">
    <property type="entry name" value="TPR REPEAT-CONTAINING PROTEIN PA4667"/>
    <property type="match status" value="1"/>
</dbReference>
<dbReference type="Proteomes" id="UP000749010">
    <property type="component" value="Unassembled WGS sequence"/>
</dbReference>
<dbReference type="SUPFAM" id="SSF48452">
    <property type="entry name" value="TPR-like"/>
    <property type="match status" value="2"/>
</dbReference>
<keyword evidence="4" id="KW-0732">Signal</keyword>
<evidence type="ECO:0000256" key="4">
    <source>
        <dbReference type="SAM" id="SignalP"/>
    </source>
</evidence>
<dbReference type="RefSeq" id="WP_169065477.1">
    <property type="nucleotide sequence ID" value="NZ_SPMY01000011.1"/>
</dbReference>
<dbReference type="InterPro" id="IPR011990">
    <property type="entry name" value="TPR-like_helical_dom_sf"/>
</dbReference>
<organism evidence="5 6">
    <name type="scientific">Candidatus Accumulibacter phosphatis</name>
    <dbReference type="NCBI Taxonomy" id="327160"/>
    <lineage>
        <taxon>Bacteria</taxon>
        <taxon>Pseudomonadati</taxon>
        <taxon>Pseudomonadota</taxon>
        <taxon>Betaproteobacteria</taxon>
        <taxon>Candidatus Accumulibacter</taxon>
    </lineage>
</organism>
<dbReference type="EMBL" id="SPMY01000011">
    <property type="protein sequence ID" value="NMQ27025.1"/>
    <property type="molecule type" value="Genomic_DNA"/>
</dbReference>
<dbReference type="SMART" id="SM00028">
    <property type="entry name" value="TPR"/>
    <property type="match status" value="11"/>
</dbReference>
<comment type="caution">
    <text evidence="5">The sequence shown here is derived from an EMBL/GenBank/DDBJ whole genome shotgun (WGS) entry which is preliminary data.</text>
</comment>
<feature type="signal peptide" evidence="4">
    <location>
        <begin position="1"/>
        <end position="32"/>
    </location>
</feature>
<dbReference type="Gene3D" id="1.25.40.10">
    <property type="entry name" value="Tetratricopeptide repeat domain"/>
    <property type="match status" value="2"/>
</dbReference>
<dbReference type="Pfam" id="PF14559">
    <property type="entry name" value="TPR_19"/>
    <property type="match status" value="1"/>
</dbReference>
<dbReference type="PANTHER" id="PTHR45586:SF1">
    <property type="entry name" value="LIPOPOLYSACCHARIDE ASSEMBLY PROTEIN B"/>
    <property type="match status" value="1"/>
</dbReference>
<dbReference type="InterPro" id="IPR019734">
    <property type="entry name" value="TPR_rpt"/>
</dbReference>
<feature type="chain" id="PRO_5046600444" evidence="4">
    <location>
        <begin position="33"/>
        <end position="442"/>
    </location>
</feature>
<dbReference type="InterPro" id="IPR006597">
    <property type="entry name" value="Sel1-like"/>
</dbReference>
<name>A0ABX1TWA7_9PROT</name>
<feature type="repeat" description="TPR" evidence="3">
    <location>
        <begin position="396"/>
        <end position="429"/>
    </location>
</feature>
<evidence type="ECO:0000313" key="6">
    <source>
        <dbReference type="Proteomes" id="UP000749010"/>
    </source>
</evidence>
<keyword evidence="6" id="KW-1185">Reference proteome</keyword>
<feature type="repeat" description="TPR" evidence="3">
    <location>
        <begin position="293"/>
        <end position="326"/>
    </location>
</feature>
<protein>
    <submittedName>
        <fullName evidence="5">Tetratricopeptide repeat protein</fullName>
    </submittedName>
</protein>
<keyword evidence="1" id="KW-0677">Repeat</keyword>
<dbReference type="Pfam" id="PF13432">
    <property type="entry name" value="TPR_16"/>
    <property type="match status" value="2"/>
</dbReference>
<dbReference type="Pfam" id="PF13181">
    <property type="entry name" value="TPR_8"/>
    <property type="match status" value="2"/>
</dbReference>
<evidence type="ECO:0000256" key="3">
    <source>
        <dbReference type="PROSITE-ProRule" id="PRU00339"/>
    </source>
</evidence>
<dbReference type="PROSITE" id="PS50005">
    <property type="entry name" value="TPR"/>
    <property type="match status" value="3"/>
</dbReference>
<gene>
    <name evidence="5" type="ORF">E4Q23_04225</name>
</gene>
<evidence type="ECO:0000256" key="1">
    <source>
        <dbReference type="ARBA" id="ARBA00022737"/>
    </source>
</evidence>
<feature type="repeat" description="TPR" evidence="3">
    <location>
        <begin position="122"/>
        <end position="155"/>
    </location>
</feature>
<keyword evidence="2 3" id="KW-0802">TPR repeat</keyword>
<evidence type="ECO:0000313" key="5">
    <source>
        <dbReference type="EMBL" id="NMQ27025.1"/>
    </source>
</evidence>
<reference evidence="5 6" key="1">
    <citation type="submission" date="2019-03" db="EMBL/GenBank/DDBJ databases">
        <title>Metabolic reconstructions from genomes of highly enriched 'Candidatus Accumulibacter' and 'Candidatus Competibacter' bioreactor populations.</title>
        <authorList>
            <person name="Annavajhala M.K."/>
            <person name="Welles L."/>
            <person name="Abbas B."/>
            <person name="Sorokin D."/>
            <person name="Park H."/>
            <person name="Van Loosdrecht M."/>
            <person name="Chandran K."/>
        </authorList>
    </citation>
    <scope>NUCLEOTIDE SEQUENCE [LARGE SCALE GENOMIC DNA]</scope>
    <source>
        <strain evidence="5 6">SBR_S</strain>
    </source>
</reference>
<accession>A0ABX1TWA7</accession>
<evidence type="ECO:0000256" key="2">
    <source>
        <dbReference type="ARBA" id="ARBA00022803"/>
    </source>
</evidence>
<dbReference type="InterPro" id="IPR051012">
    <property type="entry name" value="CellSynth/LPSAsmb/PSIAsmb"/>
</dbReference>
<proteinExistence type="predicted"/>
<sequence>MGFSFYGLSIMIFIRPLILLLVSSLFSCLANATPQALGSAPRLTLPADQTASPADQDYAEGIKKLAANDTEGAELAFNRALKKQPDHANSLLGLAEIAHQRQHPELAAKLIKQAVKAAPDNANAQASLGRLLAVQKKYPEAEKALKKAAELDPKLIRPRMDLADLYATVLGKPSAALSLYGQVLDIDPNHAGANYAYGVTLMRVGDLTKARAALETSARLAPANPLPLLALARLSLQQKELDEALILLERALTIQPTLADALELRGDIQQARRSPDKALADYSAAVLAQPDLVTAWLKQGIIQQQLGQYEEAKKSYLAAIKLDLKLSAAYNNLAWMETENGKNLEQAEVWAKKAVQLSPDIADYHDTLAWVYRARGNLKDAELSLQRATRLQHVPASVFYHLGVVLQEMGKPQEAAVAFEKTLTLDKNYPAAQQALQRLQGR</sequence>
<dbReference type="SMART" id="SM00671">
    <property type="entry name" value="SEL1"/>
    <property type="match status" value="3"/>
</dbReference>